<accession>A0A672G383</accession>
<dbReference type="InterPro" id="IPR001841">
    <property type="entry name" value="Znf_RING"/>
</dbReference>
<dbReference type="InterPro" id="IPR046439">
    <property type="entry name" value="ZF_RZ_dom"/>
</dbReference>
<dbReference type="InterPro" id="IPR013083">
    <property type="entry name" value="Znf_RING/FYVE/PHD"/>
</dbReference>
<name>A0A672G383_SALFA</name>
<dbReference type="GO" id="GO:0006511">
    <property type="term" value="P:ubiquitin-dependent protein catabolic process"/>
    <property type="evidence" value="ECO:0007669"/>
    <property type="project" value="TreeGrafter"/>
</dbReference>
<comment type="subcellular location">
    <subcellularLocation>
        <location evidence="1">Cytoplasm</location>
    </subcellularLocation>
</comment>
<dbReference type="InterPro" id="IPR018957">
    <property type="entry name" value="Znf_C3HC4_RING-type"/>
</dbReference>
<keyword evidence="4 7" id="KW-0863">Zinc-finger</keyword>
<keyword evidence="5" id="KW-0862">Zinc</keyword>
<keyword evidence="11" id="KW-1185">Reference proteome</keyword>
<evidence type="ECO:0000313" key="11">
    <source>
        <dbReference type="Proteomes" id="UP000472267"/>
    </source>
</evidence>
<evidence type="ECO:0000313" key="10">
    <source>
        <dbReference type="Ensembl" id="ENSSFAP00005013418.1"/>
    </source>
</evidence>
<evidence type="ECO:0000256" key="4">
    <source>
        <dbReference type="ARBA" id="ARBA00022771"/>
    </source>
</evidence>
<dbReference type="PROSITE" id="PS51981">
    <property type="entry name" value="ZF_RZ"/>
    <property type="match status" value="1"/>
</dbReference>
<dbReference type="GO" id="GO:0016887">
    <property type="term" value="F:ATP hydrolysis activity"/>
    <property type="evidence" value="ECO:0007669"/>
    <property type="project" value="InterPro"/>
</dbReference>
<dbReference type="GO" id="GO:0002376">
    <property type="term" value="P:immune system process"/>
    <property type="evidence" value="ECO:0007669"/>
    <property type="project" value="UniProtKB-KW"/>
</dbReference>
<dbReference type="GO" id="GO:0005730">
    <property type="term" value="C:nucleolus"/>
    <property type="evidence" value="ECO:0007669"/>
    <property type="project" value="TreeGrafter"/>
</dbReference>
<dbReference type="PANTHER" id="PTHR22605">
    <property type="entry name" value="RZ-TYPE DOMAIN-CONTAINING PROTEIN"/>
    <property type="match status" value="1"/>
</dbReference>
<evidence type="ECO:0000256" key="3">
    <source>
        <dbReference type="ARBA" id="ARBA00022723"/>
    </source>
</evidence>
<evidence type="ECO:0000259" key="8">
    <source>
        <dbReference type="PROSITE" id="PS50089"/>
    </source>
</evidence>
<dbReference type="PROSITE" id="PS50089">
    <property type="entry name" value="ZF_RING_2"/>
    <property type="match status" value="1"/>
</dbReference>
<dbReference type="Pfam" id="PF20173">
    <property type="entry name" value="ZnF_RZ-type"/>
    <property type="match status" value="1"/>
</dbReference>
<feature type="domain" description="RING-type" evidence="8">
    <location>
        <begin position="838"/>
        <end position="876"/>
    </location>
</feature>
<evidence type="ECO:0000256" key="2">
    <source>
        <dbReference type="ARBA" id="ARBA00022490"/>
    </source>
</evidence>
<evidence type="ECO:0000256" key="1">
    <source>
        <dbReference type="ARBA" id="ARBA00004496"/>
    </source>
</evidence>
<dbReference type="InterPro" id="IPR031248">
    <property type="entry name" value="RNF213"/>
</dbReference>
<dbReference type="GO" id="GO:0016020">
    <property type="term" value="C:membrane"/>
    <property type="evidence" value="ECO:0007669"/>
    <property type="project" value="TreeGrafter"/>
</dbReference>
<dbReference type="InterPro" id="IPR017907">
    <property type="entry name" value="Znf_RING_CS"/>
</dbReference>
<feature type="domain" description="RZ-type" evidence="9">
    <location>
        <begin position="1188"/>
        <end position="1255"/>
    </location>
</feature>
<dbReference type="GO" id="GO:0008270">
    <property type="term" value="F:zinc ion binding"/>
    <property type="evidence" value="ECO:0007669"/>
    <property type="project" value="UniProtKB-KW"/>
</dbReference>
<keyword evidence="6" id="KW-0391">Immunity</keyword>
<dbReference type="PANTHER" id="PTHR22605:SF18">
    <property type="entry name" value="E3 UBIQUITIN-PROTEIN LIGASE RNF213-ALPHA"/>
    <property type="match status" value="1"/>
</dbReference>
<reference evidence="10" key="1">
    <citation type="submission" date="2019-06" db="EMBL/GenBank/DDBJ databases">
        <authorList>
            <consortium name="Wellcome Sanger Institute Data Sharing"/>
        </authorList>
    </citation>
    <scope>NUCLEOTIDE SEQUENCE [LARGE SCALE GENOMIC DNA]</scope>
</reference>
<evidence type="ECO:0000256" key="6">
    <source>
        <dbReference type="ARBA" id="ARBA00022859"/>
    </source>
</evidence>
<gene>
    <name evidence="10" type="primary">LOC115386506</name>
</gene>
<dbReference type="GO" id="GO:0004842">
    <property type="term" value="F:ubiquitin-protein transferase activity"/>
    <property type="evidence" value="ECO:0007669"/>
    <property type="project" value="InterPro"/>
</dbReference>
<dbReference type="Pfam" id="PF00097">
    <property type="entry name" value="zf-C3HC4"/>
    <property type="match status" value="1"/>
</dbReference>
<protein>
    <submittedName>
        <fullName evidence="10">Ring finger protein 213</fullName>
    </submittedName>
</protein>
<sequence>METGQTVVLLNLQNLYESLYDALNQYYVCLGGQKYVDLGLGTHRVKCRVHQDFRLIVIEEREVVYKQFPIPLINRLEKHYLDIHTVLRTEQKRIVEELEKWVTLFVTLSSQFAAVNQTYKYQPPDVFIGYHSDACASVVLEVMERQKANLNVTDAERNVLDEAKLVLLKCATPDSVVRLDCTGLPKVESEELAKIYFEEQSNNCLADYVLAHTRQEVSCRAAFTEVTTFSRLLTTFDLEPLKEMLHSVELLSLQQFDTEHSFLKKIRFVDVLTLIIQCDYDEAAHSANLIASAKYSSINEINKITQERTGCNVFVYFITRLPRMEGGTTYIGFHGGPWRSVHIDDLRRSKDIVSDIKTLQNMTISQMFEKKMMQQEAMEVDDMYSETTELEETASDENDGDSVVDTTALLRSCVQSAVSMLRDNVESGSRSTERVEILLALLSEEDEMKGKFLETIKSRLHSLLATQDGNTFSSVKSNWVLKEASNIDALQEGGTFRHTLWKRVQAAVSPLLAHLVSVIDRDRNMDILLDRNSGETVKKLWLDIFANDKLLEMSHQTIDRNSETRTILVQNSIAQDRNMSCSMPFSWRIKDFLEELWVHALQNEGNCISGIPLYVHFFWKTPLGRYIAEADPDMQMEFFHRYLQDFICMTMTVSCQEDLQVLLCNALNCCVNEMKVHQEEAVVSLPWVHAAYHKFKIRLQNLSRMICIEPQVTHDLRNLDRDGVELVHDVYAAFACVEHLEPKVLDIDAQRLAWLRDVKKLQVPIDLVCSEDSVRTGWNRIYSLSLYVEHMLLGIEELEMKLVLEENSDLKTQQSFEAVIDLLKKCKDEVVQFGLTQCPVCMGDPKDPLCLPCEHIFCVDCIKQWLVAGQMYCPLCMLQVNDDFPLVPTEETRKSVNLHAQFRKRCNAFFIDLVSTVCFKDNSPPCSQVIFHLLSFLMTEATNRQVLTKALSPFDDSVDKNPVIRSVVLKLLLKYSFDEVKDYLQQHLMTVEQSNILEDTDKLELYCLYINCLEVNMLSDAAINEEAVPVDQYLVCGEDYKTIRDAVAKGFMEGKTDELDEACEVKCPPQWKTIYLLLALYREVTTLYRDTNTSFHPKPEQVDALQTYIQTSKILASNEAKTFAQCLVTNQLGPLVLPPGASSADCVSVDLTVHLAAVLVCANQGILGPLLQLAKTPANMQGAFLPTMPEDMLAVAHQALGPLQWYKCRNGHPCTIGECGRPTETSTCLDCGVPIGGLNHAALQGFQHVGDRTQTGHVLGDPRRRQNPDMLDTKSISPVPFTIIRMITHMAMLLGAYSHPQSISAIIKPPVGDTGAFLLAHLREDMKHLIRSLGKGTDDTISVVHLLINSLLEPQQQQKWPVPYNDVLSTKEARNGWEVEMSSTIAPHLKHLDRQLKEVNAFIRADSRISANPIMKLIFGDPRLFLASLPPNSVIHGSAVWTCREKVSLLSLTHIVEQNDGKDTLPVLWRFLHKEAEVCLVKHLPDILTLQRDLVKKFQNTEVTFNSIEEFLHISLKAWYEKRIRIFLTTWNQLRVSLETNGEIKIPAEFCQKDLDVKSDFRVLLPRRQGPGLCSTALISYLIALHNNLIYCVDKNTGEETSYKVSPADLTDLHVIHYEMERDVMPLILANTQYSIERGQETIHEYNLPKIQQQIISRFLQGKPLITLNGIPTLVNRHDRNYEIILKDVKTKIQQEPLQALTLVAVAGDLRSYSDVCEALRTLEVALGFLAMTGGEPHMQLSCYLEEVLQMGNQMAQHVLKALSVCCLKHCVALWQLLASLKSENMLQLKKDPFPVSEEYKQPLGEEERRLLTGFFSKNSADIFLLEMHEFLVLVLKKPDATDTFSPNWSVKDTLMAYMERKDMDVPPEVEEHFPEEISLAHYVEAWKFIVDFKNERGHRQ</sequence>
<reference evidence="10" key="2">
    <citation type="submission" date="2025-08" db="UniProtKB">
        <authorList>
            <consortium name="Ensembl"/>
        </authorList>
    </citation>
    <scope>IDENTIFICATION</scope>
</reference>
<dbReference type="GO" id="GO:2000051">
    <property type="term" value="P:negative regulation of non-canonical Wnt signaling pathway"/>
    <property type="evidence" value="ECO:0007669"/>
    <property type="project" value="TreeGrafter"/>
</dbReference>
<dbReference type="Proteomes" id="UP000472267">
    <property type="component" value="Chromosome 4"/>
</dbReference>
<evidence type="ECO:0000256" key="5">
    <source>
        <dbReference type="ARBA" id="ARBA00022833"/>
    </source>
</evidence>
<dbReference type="SMART" id="SM00184">
    <property type="entry name" value="RING"/>
    <property type="match status" value="1"/>
</dbReference>
<dbReference type="SUPFAM" id="SSF57850">
    <property type="entry name" value="RING/U-box"/>
    <property type="match status" value="1"/>
</dbReference>
<keyword evidence="2" id="KW-0963">Cytoplasm</keyword>
<evidence type="ECO:0000259" key="9">
    <source>
        <dbReference type="PROSITE" id="PS51981"/>
    </source>
</evidence>
<dbReference type="PROSITE" id="PS00518">
    <property type="entry name" value="ZF_RING_1"/>
    <property type="match status" value="1"/>
</dbReference>
<dbReference type="GO" id="GO:0002040">
    <property type="term" value="P:sprouting angiogenesis"/>
    <property type="evidence" value="ECO:0007669"/>
    <property type="project" value="TreeGrafter"/>
</dbReference>
<dbReference type="Ensembl" id="ENSSFAT00005013985.1">
    <property type="protein sequence ID" value="ENSSFAP00005013418.1"/>
    <property type="gene ID" value="ENSSFAG00005007270.1"/>
</dbReference>
<reference evidence="10" key="3">
    <citation type="submission" date="2025-09" db="UniProtKB">
        <authorList>
            <consortium name="Ensembl"/>
        </authorList>
    </citation>
    <scope>IDENTIFICATION</scope>
</reference>
<dbReference type="GO" id="GO:0005829">
    <property type="term" value="C:cytosol"/>
    <property type="evidence" value="ECO:0007669"/>
    <property type="project" value="TreeGrafter"/>
</dbReference>
<organism evidence="10 11">
    <name type="scientific">Salarias fasciatus</name>
    <name type="common">Jewelled blenny</name>
    <name type="synonym">Blennius fasciatus</name>
    <dbReference type="NCBI Taxonomy" id="181472"/>
    <lineage>
        <taxon>Eukaryota</taxon>
        <taxon>Metazoa</taxon>
        <taxon>Chordata</taxon>
        <taxon>Craniata</taxon>
        <taxon>Vertebrata</taxon>
        <taxon>Euteleostomi</taxon>
        <taxon>Actinopterygii</taxon>
        <taxon>Neopterygii</taxon>
        <taxon>Teleostei</taxon>
        <taxon>Neoteleostei</taxon>
        <taxon>Acanthomorphata</taxon>
        <taxon>Ovalentaria</taxon>
        <taxon>Blenniimorphae</taxon>
        <taxon>Blenniiformes</taxon>
        <taxon>Blennioidei</taxon>
        <taxon>Blenniidae</taxon>
        <taxon>Salariinae</taxon>
        <taxon>Salarias</taxon>
    </lineage>
</organism>
<keyword evidence="3" id="KW-0479">Metal-binding</keyword>
<proteinExistence type="predicted"/>
<evidence type="ECO:0000256" key="7">
    <source>
        <dbReference type="PROSITE-ProRule" id="PRU00175"/>
    </source>
</evidence>
<dbReference type="Gene3D" id="3.30.40.10">
    <property type="entry name" value="Zinc/RING finger domain, C3HC4 (zinc finger)"/>
    <property type="match status" value="1"/>
</dbReference>